<dbReference type="PROSITE" id="PS51352">
    <property type="entry name" value="THIOREDOXIN_2"/>
    <property type="match status" value="1"/>
</dbReference>
<dbReference type="CDD" id="cd02972">
    <property type="entry name" value="DsbA_family"/>
    <property type="match status" value="1"/>
</dbReference>
<feature type="domain" description="Thioredoxin" evidence="1">
    <location>
        <begin position="35"/>
        <end position="229"/>
    </location>
</feature>
<dbReference type="Proteomes" id="UP000297734">
    <property type="component" value="Unassembled WGS sequence"/>
</dbReference>
<accession>A0A4Z0B3R9</accession>
<dbReference type="EMBL" id="QUZT01000030">
    <property type="protein sequence ID" value="TFY92868.1"/>
    <property type="molecule type" value="Genomic_DNA"/>
</dbReference>
<dbReference type="RefSeq" id="WP_135309237.1">
    <property type="nucleotide sequence ID" value="NZ_QUZT01000030.1"/>
</dbReference>
<keyword evidence="3" id="KW-1185">Reference proteome</keyword>
<dbReference type="InterPro" id="IPR012336">
    <property type="entry name" value="Thioredoxin-like_fold"/>
</dbReference>
<name>A0A4Z0B3R9_9PSED</name>
<dbReference type="SUPFAM" id="SSF52833">
    <property type="entry name" value="Thioredoxin-like"/>
    <property type="match status" value="1"/>
</dbReference>
<evidence type="ECO:0000313" key="2">
    <source>
        <dbReference type="EMBL" id="TFY92868.1"/>
    </source>
</evidence>
<organism evidence="2 3">
    <name type="scientific">Pseudomonas nabeulensis</name>
    <dbReference type="NCBI Taxonomy" id="2293833"/>
    <lineage>
        <taxon>Bacteria</taxon>
        <taxon>Pseudomonadati</taxon>
        <taxon>Pseudomonadota</taxon>
        <taxon>Gammaproteobacteria</taxon>
        <taxon>Pseudomonadales</taxon>
        <taxon>Pseudomonadaceae</taxon>
        <taxon>Pseudomonas</taxon>
    </lineage>
</organism>
<comment type="caution">
    <text evidence="2">The sequence shown here is derived from an EMBL/GenBank/DDBJ whole genome shotgun (WGS) entry which is preliminary data.</text>
</comment>
<dbReference type="InterPro" id="IPR013766">
    <property type="entry name" value="Thioredoxin_domain"/>
</dbReference>
<sequence length="240" mass="26302">MTAQRSLPPASPERMWHRRRRLLSAVMTLILLLLALLVVTLRDATSPPTPSTVQQHLEGPPWRHGVANARFTVVLYADLECPYCQAYFPELYRWIDTTSDVNLQWHHLPLTKHEPAASRQASLAECVGQAGGHKAFWSAVQWIYTYTRTGGQGVSDLEAFPDASQAIHTCLSSGEAMSLVQTQAHEAITSGITATPSLRLIDNHSGQSLLLPGPVPGDVLLSAIDMLSSPIAEEDHPDVQ</sequence>
<dbReference type="AlphaFoldDB" id="A0A4Z0B3R9"/>
<dbReference type="InterPro" id="IPR036249">
    <property type="entry name" value="Thioredoxin-like_sf"/>
</dbReference>
<reference evidence="2 3" key="1">
    <citation type="journal article" date="2019" name="Syst. Appl. Microbiol.">
        <title>New species of pathogenic Pseudomonas isolated from citrus in Tunisia: Proposal of Pseudomonas kairouanensis sp. nov. and Pseudomonas nabeulensis sp. nov.</title>
        <authorList>
            <person name="Oueslati M."/>
            <person name="Mulet M."/>
            <person name="Gomila M."/>
            <person name="Berge O."/>
            <person name="Hajlaoui M.R."/>
            <person name="Lalucat J."/>
            <person name="Sadfi-Zouaoui N."/>
            <person name="Garcia-Valdes E."/>
        </authorList>
    </citation>
    <scope>NUCLEOTIDE SEQUENCE [LARGE SCALE GENOMIC DNA]</scope>
    <source>
        <strain evidence="2 3">E10B</strain>
    </source>
</reference>
<evidence type="ECO:0000259" key="1">
    <source>
        <dbReference type="PROSITE" id="PS51352"/>
    </source>
</evidence>
<protein>
    <submittedName>
        <fullName evidence="2">Disulfide bond formation protein DsbA</fullName>
    </submittedName>
</protein>
<evidence type="ECO:0000313" key="3">
    <source>
        <dbReference type="Proteomes" id="UP000297734"/>
    </source>
</evidence>
<proteinExistence type="predicted"/>
<dbReference type="Pfam" id="PF13462">
    <property type="entry name" value="Thioredoxin_4"/>
    <property type="match status" value="1"/>
</dbReference>
<dbReference type="OrthoDB" id="9780340at2"/>
<gene>
    <name evidence="2" type="ORF">DYL61_16710</name>
</gene>
<dbReference type="Gene3D" id="3.40.30.10">
    <property type="entry name" value="Glutaredoxin"/>
    <property type="match status" value="1"/>
</dbReference>